<feature type="compositionally biased region" description="Polar residues" evidence="1">
    <location>
        <begin position="246"/>
        <end position="260"/>
    </location>
</feature>
<organism evidence="2 3">
    <name type="scientific">Lentinula lateritia</name>
    <dbReference type="NCBI Taxonomy" id="40482"/>
    <lineage>
        <taxon>Eukaryota</taxon>
        <taxon>Fungi</taxon>
        <taxon>Dikarya</taxon>
        <taxon>Basidiomycota</taxon>
        <taxon>Agaricomycotina</taxon>
        <taxon>Agaricomycetes</taxon>
        <taxon>Agaricomycetidae</taxon>
        <taxon>Agaricales</taxon>
        <taxon>Marasmiineae</taxon>
        <taxon>Omphalotaceae</taxon>
        <taxon>Lentinula</taxon>
    </lineage>
</organism>
<accession>A0A9W9E0J9</accession>
<evidence type="ECO:0000313" key="2">
    <source>
        <dbReference type="EMBL" id="KAJ4494560.1"/>
    </source>
</evidence>
<reference evidence="2" key="1">
    <citation type="submission" date="2022-08" db="EMBL/GenBank/DDBJ databases">
        <authorList>
            <consortium name="DOE Joint Genome Institute"/>
            <person name="Min B."/>
            <person name="Riley R."/>
            <person name="Sierra-Patev S."/>
            <person name="Naranjo-Ortiz M."/>
            <person name="Looney B."/>
            <person name="Konkel Z."/>
            <person name="Slot J.C."/>
            <person name="Sakamoto Y."/>
            <person name="Steenwyk J.L."/>
            <person name="Rokas A."/>
            <person name="Carro J."/>
            <person name="Camarero S."/>
            <person name="Ferreira P."/>
            <person name="Molpeceres G."/>
            <person name="Ruiz-Duenas F.J."/>
            <person name="Serrano A."/>
            <person name="Henrissat B."/>
            <person name="Drula E."/>
            <person name="Hughes K.W."/>
            <person name="Mata J.L."/>
            <person name="Ishikawa N.K."/>
            <person name="Vargas-Isla R."/>
            <person name="Ushijima S."/>
            <person name="Smith C.A."/>
            <person name="Ahrendt S."/>
            <person name="Andreopoulos W."/>
            <person name="He G."/>
            <person name="Labutti K."/>
            <person name="Lipzen A."/>
            <person name="Ng V."/>
            <person name="Sandor L."/>
            <person name="Barry K."/>
            <person name="Martinez A.T."/>
            <person name="Xiao Y."/>
            <person name="Gibbons J.G."/>
            <person name="Terashima K."/>
            <person name="Hibbett D.S."/>
            <person name="Grigoriev I.V."/>
        </authorList>
    </citation>
    <scope>NUCLEOTIDE SEQUENCE</scope>
    <source>
        <strain evidence="2">Sp2 HRB7682 ss15</strain>
    </source>
</reference>
<feature type="region of interest" description="Disordered" evidence="1">
    <location>
        <begin position="158"/>
        <end position="194"/>
    </location>
</feature>
<dbReference type="Proteomes" id="UP001150238">
    <property type="component" value="Unassembled WGS sequence"/>
</dbReference>
<evidence type="ECO:0000313" key="3">
    <source>
        <dbReference type="Proteomes" id="UP001150238"/>
    </source>
</evidence>
<name>A0A9W9E0J9_9AGAR</name>
<feature type="compositionally biased region" description="Polar residues" evidence="1">
    <location>
        <begin position="180"/>
        <end position="192"/>
    </location>
</feature>
<feature type="region of interest" description="Disordered" evidence="1">
    <location>
        <begin position="221"/>
        <end position="287"/>
    </location>
</feature>
<sequence length="322" mass="35357">MKLYGLGQRHSDEPAINYRLKGSEAGPSRKLLVEGIDGDRSLELEVHHPAFAPIIDTIRPDSVDNDPVFTPVLKFDSDISDLDDFPNACELYDHLDALEALVKECKQGPPLAPGIQININAAATANISTDVFTAKTNHLPKEKIFSIKLRRLSLFPSKNQSHLRPRKPTNELELAESDTKSLNGEENVSVPSTPKHLKSLMNAIAFFGRKNGHEHAQAIGSQLSTPVHTTVPDDDESRAPGALANASDNLSTHNDKNTSQFRKRSPTTKQSQQHNKSPVSSPKSMKNAGIEVIHTKVVLSRFSKLQRSLTAFVLTSHFADAI</sequence>
<dbReference type="EMBL" id="JANVFS010000002">
    <property type="protein sequence ID" value="KAJ4494560.1"/>
    <property type="molecule type" value="Genomic_DNA"/>
</dbReference>
<reference evidence="2" key="2">
    <citation type="journal article" date="2023" name="Proc. Natl. Acad. Sci. U.S.A.">
        <title>A global phylogenomic analysis of the shiitake genus Lentinula.</title>
        <authorList>
            <person name="Sierra-Patev S."/>
            <person name="Min B."/>
            <person name="Naranjo-Ortiz M."/>
            <person name="Looney B."/>
            <person name="Konkel Z."/>
            <person name="Slot J.C."/>
            <person name="Sakamoto Y."/>
            <person name="Steenwyk J.L."/>
            <person name="Rokas A."/>
            <person name="Carro J."/>
            <person name="Camarero S."/>
            <person name="Ferreira P."/>
            <person name="Molpeceres G."/>
            <person name="Ruiz-Duenas F.J."/>
            <person name="Serrano A."/>
            <person name="Henrissat B."/>
            <person name="Drula E."/>
            <person name="Hughes K.W."/>
            <person name="Mata J.L."/>
            <person name="Ishikawa N.K."/>
            <person name="Vargas-Isla R."/>
            <person name="Ushijima S."/>
            <person name="Smith C.A."/>
            <person name="Donoghue J."/>
            <person name="Ahrendt S."/>
            <person name="Andreopoulos W."/>
            <person name="He G."/>
            <person name="LaButti K."/>
            <person name="Lipzen A."/>
            <person name="Ng V."/>
            <person name="Riley R."/>
            <person name="Sandor L."/>
            <person name="Barry K."/>
            <person name="Martinez A.T."/>
            <person name="Xiao Y."/>
            <person name="Gibbons J.G."/>
            <person name="Terashima K."/>
            <person name="Grigoriev I.V."/>
            <person name="Hibbett D."/>
        </authorList>
    </citation>
    <scope>NUCLEOTIDE SEQUENCE</scope>
    <source>
        <strain evidence="2">Sp2 HRB7682 ss15</strain>
    </source>
</reference>
<feature type="compositionally biased region" description="Polar residues" evidence="1">
    <location>
        <begin position="267"/>
        <end position="284"/>
    </location>
</feature>
<dbReference type="AlphaFoldDB" id="A0A9W9E0J9"/>
<protein>
    <submittedName>
        <fullName evidence="2">Uncharacterized protein</fullName>
    </submittedName>
</protein>
<evidence type="ECO:0000256" key="1">
    <source>
        <dbReference type="SAM" id="MobiDB-lite"/>
    </source>
</evidence>
<proteinExistence type="predicted"/>
<comment type="caution">
    <text evidence="2">The sequence shown here is derived from an EMBL/GenBank/DDBJ whole genome shotgun (WGS) entry which is preliminary data.</text>
</comment>
<gene>
    <name evidence="2" type="ORF">C8J55DRAFT_484319</name>
</gene>